<dbReference type="EC" id="5.6.2.2" evidence="4"/>
<dbReference type="OrthoDB" id="5288779at2"/>
<evidence type="ECO:0000256" key="2">
    <source>
        <dbReference type="ARBA" id="ARBA00001946"/>
    </source>
</evidence>
<keyword evidence="6" id="KW-0460">Magnesium</keyword>
<dbReference type="GO" id="GO:0003918">
    <property type="term" value="F:DNA topoisomerase type II (double strand cut, ATP-hydrolyzing) activity"/>
    <property type="evidence" value="ECO:0007669"/>
    <property type="project" value="UniProtKB-EC"/>
</dbReference>
<protein>
    <recommendedName>
        <fullName evidence="4">DNA topoisomerase (ATP-hydrolyzing)</fullName>
        <ecNumber evidence="4">5.6.2.2</ecNumber>
    </recommendedName>
</protein>
<dbReference type="GO" id="GO:0003677">
    <property type="term" value="F:DNA binding"/>
    <property type="evidence" value="ECO:0007669"/>
    <property type="project" value="UniProtKB-KW"/>
</dbReference>
<evidence type="ECO:0000259" key="11">
    <source>
        <dbReference type="Pfam" id="PF21180"/>
    </source>
</evidence>
<dbReference type="Gene3D" id="1.10.10.10">
    <property type="entry name" value="Winged helix-like DNA-binding domain superfamily/Winged helix DNA-binding domain"/>
    <property type="match status" value="1"/>
</dbReference>
<feature type="domain" description="Spo11/DNA topoisomerase VI subunit A N-terminal" evidence="10">
    <location>
        <begin position="73"/>
        <end position="144"/>
    </location>
</feature>
<evidence type="ECO:0000256" key="7">
    <source>
        <dbReference type="ARBA" id="ARBA00023029"/>
    </source>
</evidence>
<evidence type="ECO:0000256" key="6">
    <source>
        <dbReference type="ARBA" id="ARBA00022842"/>
    </source>
</evidence>
<feature type="domain" description="Topoisomerase 6 subunit A/Spo11 TOPRIM" evidence="11">
    <location>
        <begin position="202"/>
        <end position="369"/>
    </location>
</feature>
<dbReference type="InterPro" id="IPR004085">
    <property type="entry name" value="TopoVI_A"/>
</dbReference>
<dbReference type="GO" id="GO:0046872">
    <property type="term" value="F:metal ion binding"/>
    <property type="evidence" value="ECO:0007669"/>
    <property type="project" value="UniProtKB-KW"/>
</dbReference>
<dbReference type="GO" id="GO:0005524">
    <property type="term" value="F:ATP binding"/>
    <property type="evidence" value="ECO:0007669"/>
    <property type="project" value="InterPro"/>
</dbReference>
<evidence type="ECO:0000256" key="1">
    <source>
        <dbReference type="ARBA" id="ARBA00000185"/>
    </source>
</evidence>
<evidence type="ECO:0000256" key="3">
    <source>
        <dbReference type="ARBA" id="ARBA00006559"/>
    </source>
</evidence>
<dbReference type="InterPro" id="IPR036078">
    <property type="entry name" value="Spo11/TopoVI_A_sf"/>
</dbReference>
<dbReference type="PANTHER" id="PTHR10848:SF0">
    <property type="entry name" value="MEIOTIC RECOMBINATION PROTEIN SPO11"/>
    <property type="match status" value="1"/>
</dbReference>
<comment type="similarity">
    <text evidence="3">Belongs to the TOP6A family.</text>
</comment>
<dbReference type="EMBL" id="LUKE01000001">
    <property type="protein sequence ID" value="KYG65784.1"/>
    <property type="molecule type" value="Genomic_DNA"/>
</dbReference>
<evidence type="ECO:0000259" key="10">
    <source>
        <dbReference type="Pfam" id="PF04406"/>
    </source>
</evidence>
<keyword evidence="9 12" id="KW-0413">Isomerase</keyword>
<dbReference type="InterPro" id="IPR002815">
    <property type="entry name" value="Spo11/TopoVI_A"/>
</dbReference>
<organism evidence="12 13">
    <name type="scientific">Bdellovibrio bacteriovorus</name>
    <dbReference type="NCBI Taxonomy" id="959"/>
    <lineage>
        <taxon>Bacteria</taxon>
        <taxon>Pseudomonadati</taxon>
        <taxon>Bdellovibrionota</taxon>
        <taxon>Bdellovibrionia</taxon>
        <taxon>Bdellovibrionales</taxon>
        <taxon>Pseudobdellovibrionaceae</taxon>
        <taxon>Bdellovibrio</taxon>
    </lineage>
</organism>
<comment type="catalytic activity">
    <reaction evidence="1">
        <text>ATP-dependent breakage, passage and rejoining of double-stranded DNA.</text>
        <dbReference type="EC" id="5.6.2.2"/>
    </reaction>
</comment>
<dbReference type="AlphaFoldDB" id="A0A150WN31"/>
<gene>
    <name evidence="12" type="ORF">AZI86_01540</name>
</gene>
<dbReference type="PANTHER" id="PTHR10848">
    <property type="entry name" value="MEIOTIC RECOMBINATION PROTEIN SPO11"/>
    <property type="match status" value="1"/>
</dbReference>
<dbReference type="GO" id="GO:0005694">
    <property type="term" value="C:chromosome"/>
    <property type="evidence" value="ECO:0007669"/>
    <property type="project" value="InterPro"/>
</dbReference>
<comment type="caution">
    <text evidence="12">The sequence shown here is derived from an EMBL/GenBank/DDBJ whole genome shotgun (WGS) entry which is preliminary data.</text>
</comment>
<dbReference type="NCBIfam" id="NF003335">
    <property type="entry name" value="PRK04342.1-4"/>
    <property type="match status" value="1"/>
</dbReference>
<dbReference type="CDD" id="cd00223">
    <property type="entry name" value="TOPRIM_TopoIIB_SPO"/>
    <property type="match status" value="1"/>
</dbReference>
<evidence type="ECO:0000256" key="8">
    <source>
        <dbReference type="ARBA" id="ARBA00023125"/>
    </source>
</evidence>
<keyword evidence="7" id="KW-0799">Topoisomerase</keyword>
<dbReference type="GO" id="GO:0006265">
    <property type="term" value="P:DNA topological change"/>
    <property type="evidence" value="ECO:0007669"/>
    <property type="project" value="InterPro"/>
</dbReference>
<evidence type="ECO:0000256" key="5">
    <source>
        <dbReference type="ARBA" id="ARBA00022723"/>
    </source>
</evidence>
<comment type="cofactor">
    <cofactor evidence="2">
        <name>Mg(2+)</name>
        <dbReference type="ChEBI" id="CHEBI:18420"/>
    </cofactor>
</comment>
<dbReference type="Gene3D" id="3.40.1360.10">
    <property type="match status" value="1"/>
</dbReference>
<dbReference type="InterPro" id="IPR036388">
    <property type="entry name" value="WH-like_DNA-bd_sf"/>
</dbReference>
<dbReference type="InterPro" id="IPR013049">
    <property type="entry name" value="Spo11/TopoVI_A_N"/>
</dbReference>
<keyword evidence="5" id="KW-0479">Metal-binding</keyword>
<dbReference type="RefSeq" id="WP_061833328.1">
    <property type="nucleotide sequence ID" value="NZ_LUKE01000001.1"/>
</dbReference>
<name>A0A150WN31_BDEBC</name>
<dbReference type="Pfam" id="PF21180">
    <property type="entry name" value="TOP6A-Spo11_Toprim"/>
    <property type="match status" value="1"/>
</dbReference>
<dbReference type="Pfam" id="PF04406">
    <property type="entry name" value="TP6A_N"/>
    <property type="match status" value="1"/>
</dbReference>
<evidence type="ECO:0000256" key="4">
    <source>
        <dbReference type="ARBA" id="ARBA00012895"/>
    </source>
</evidence>
<keyword evidence="13" id="KW-1185">Reference proteome</keyword>
<dbReference type="SUPFAM" id="SSF56726">
    <property type="entry name" value="DNA topoisomerase IV, alpha subunit"/>
    <property type="match status" value="1"/>
</dbReference>
<keyword evidence="8" id="KW-0238">DNA-binding</keyword>
<dbReference type="PROSITE" id="PS52041">
    <property type="entry name" value="TOPO_IIB"/>
    <property type="match status" value="1"/>
</dbReference>
<dbReference type="PRINTS" id="PR01550">
    <property type="entry name" value="TOP6AFAMILY"/>
</dbReference>
<sequence length="387" mass="43693">MAKLLSIRELKIDIPKEARILADKMLRDLENSKRPVLEAVKTSLDNSIYNSKVGYLTPGDKVVRTELNVSSVQKLARVVFMLEILLRNMDIGSVNTKRELYYICKGLIKGNSRLKPLDFEDQPESDAIIDFIGDMLEVYREELNCFANERGGQTYSQQLIVTETMPDGDKAVVDLSTLGTAAFQPKNRPQALRLKAKKKIDFCLIVESEGTANTLVSMGFTKRNNCILMGAGGVPSNGVRGWCKLIQHELDIPLYFFGDLDAYTMQNIFRTLKAGSAASLVRNADFSAPEVKFLGVLPEDVKKYDLPHYKVKESDPAEARALKKAKDALENDPFFLDKKNKNLADILRWLIKEKIRCEQQSFFSVDPNDPIKTEKLILEKIKRGSYV</sequence>
<evidence type="ECO:0000313" key="13">
    <source>
        <dbReference type="Proteomes" id="UP000075320"/>
    </source>
</evidence>
<dbReference type="Proteomes" id="UP000075320">
    <property type="component" value="Unassembled WGS sequence"/>
</dbReference>
<proteinExistence type="inferred from homology"/>
<reference evidence="12 13" key="1">
    <citation type="submission" date="2016-03" db="EMBL/GenBank/DDBJ databases">
        <authorList>
            <person name="Ploux O."/>
        </authorList>
    </citation>
    <scope>NUCLEOTIDE SEQUENCE [LARGE SCALE GENOMIC DNA]</scope>
    <source>
        <strain evidence="12 13">R0</strain>
    </source>
</reference>
<dbReference type="InterPro" id="IPR034136">
    <property type="entry name" value="TOPRIM_Topo6A/Spo11"/>
</dbReference>
<evidence type="ECO:0000313" key="12">
    <source>
        <dbReference type="EMBL" id="KYG65784.1"/>
    </source>
</evidence>
<dbReference type="PRINTS" id="PR01552">
    <property type="entry name" value="TPISMRASE6A"/>
</dbReference>
<evidence type="ECO:0000256" key="9">
    <source>
        <dbReference type="ARBA" id="ARBA00023235"/>
    </source>
</evidence>
<accession>A0A150WN31</accession>